<dbReference type="InterPro" id="IPR050367">
    <property type="entry name" value="APC_superfamily"/>
</dbReference>
<dbReference type="PANTHER" id="PTHR42770:SF7">
    <property type="entry name" value="MEMBRANE PROTEIN"/>
    <property type="match status" value="1"/>
</dbReference>
<accession>A0A951Q9K6</accession>
<dbReference type="EMBL" id="JAHHHD010000003">
    <property type="protein sequence ID" value="MBW4657811.1"/>
    <property type="molecule type" value="Genomic_DNA"/>
</dbReference>
<dbReference type="Gene3D" id="1.20.1740.10">
    <property type="entry name" value="Amino acid/polyamine transporter I"/>
    <property type="match status" value="1"/>
</dbReference>
<dbReference type="GO" id="GO:0055085">
    <property type="term" value="P:transmembrane transport"/>
    <property type="evidence" value="ECO:0007669"/>
    <property type="project" value="InterPro"/>
</dbReference>
<evidence type="ECO:0000256" key="5">
    <source>
        <dbReference type="SAM" id="Phobius"/>
    </source>
</evidence>
<organism evidence="7 8">
    <name type="scientific">Drouetiella hepatica Uher 2000/2452</name>
    <dbReference type="NCBI Taxonomy" id="904376"/>
    <lineage>
        <taxon>Bacteria</taxon>
        <taxon>Bacillati</taxon>
        <taxon>Cyanobacteriota</taxon>
        <taxon>Cyanophyceae</taxon>
        <taxon>Oculatellales</taxon>
        <taxon>Oculatellaceae</taxon>
        <taxon>Drouetiella</taxon>
    </lineage>
</organism>
<comment type="caution">
    <text evidence="7">The sequence shown here is derived from an EMBL/GenBank/DDBJ whole genome shotgun (WGS) entry which is preliminary data.</text>
</comment>
<evidence type="ECO:0000256" key="4">
    <source>
        <dbReference type="ARBA" id="ARBA00023136"/>
    </source>
</evidence>
<proteinExistence type="predicted"/>
<name>A0A951Q9K6_9CYAN</name>
<reference evidence="7" key="1">
    <citation type="submission" date="2021-05" db="EMBL/GenBank/DDBJ databases">
        <authorList>
            <person name="Pietrasiak N."/>
            <person name="Ward R."/>
            <person name="Stajich J.E."/>
            <person name="Kurbessoian T."/>
        </authorList>
    </citation>
    <scope>NUCLEOTIDE SEQUENCE</scope>
    <source>
        <strain evidence="7">UHER 2000/2452</strain>
    </source>
</reference>
<feature type="transmembrane region" description="Helical" evidence="5">
    <location>
        <begin position="404"/>
        <end position="426"/>
    </location>
</feature>
<evidence type="ECO:0000256" key="2">
    <source>
        <dbReference type="ARBA" id="ARBA00022692"/>
    </source>
</evidence>
<keyword evidence="3 5" id="KW-1133">Transmembrane helix</keyword>
<feature type="transmembrane region" description="Helical" evidence="5">
    <location>
        <begin position="136"/>
        <end position="154"/>
    </location>
</feature>
<feature type="transmembrane region" description="Helical" evidence="5">
    <location>
        <begin position="204"/>
        <end position="227"/>
    </location>
</feature>
<reference evidence="7" key="2">
    <citation type="journal article" date="2022" name="Microbiol. Resour. Announc.">
        <title>Metagenome Sequencing to Explore Phylogenomics of Terrestrial Cyanobacteria.</title>
        <authorList>
            <person name="Ward R.D."/>
            <person name="Stajich J.E."/>
            <person name="Johansen J.R."/>
            <person name="Huntemann M."/>
            <person name="Clum A."/>
            <person name="Foster B."/>
            <person name="Foster B."/>
            <person name="Roux S."/>
            <person name="Palaniappan K."/>
            <person name="Varghese N."/>
            <person name="Mukherjee S."/>
            <person name="Reddy T.B.K."/>
            <person name="Daum C."/>
            <person name="Copeland A."/>
            <person name="Chen I.A."/>
            <person name="Ivanova N.N."/>
            <person name="Kyrpides N.C."/>
            <person name="Shapiro N."/>
            <person name="Eloe-Fadrosh E.A."/>
            <person name="Pietrasiak N."/>
        </authorList>
    </citation>
    <scope>NUCLEOTIDE SEQUENCE</scope>
    <source>
        <strain evidence="7">UHER 2000/2452</strain>
    </source>
</reference>
<sequence length="466" mass="49527">MATYSRLNATPGLVSLRSNCLSFPEILAQSIALIAPTLTAALNAPLVFGNAGNGTWLAFVIATVGLMFVGLNINVFARRSAAPGALYLYVARGLGSTAGIICGWALTLAYLALVVAEAGGFAHYFHIVLADLGLEIPSIVLYAICIGISWYYAYTDIQLSTILMLVLELISVGIIIVLAVLVLGHQGFAIDTAQLTLKDVTPGGISLGMVVAVLSFVGFESAATLGAEAKSPTQFIPPSLLWSTGLCGLFFIFISYVEILGFRGYSSPLNESGNPLNVLATLAGADVLGLILGVGISMSCLGCMLASFNAGGRIIFALSRHSFYPASMGKVHAYNQTPHFAISMSAVVSFLLASSMALFNIRDLDIYGYLGTLCTYGFLTAYVLISIAAPVYMARCGQLRAHHIALSFLGVMFMLIPIAGSFFPVPAFPYNVFPYLFLLYLGAGGLLFVLLRNRSPKIIESLERDL</sequence>
<evidence type="ECO:0000313" key="7">
    <source>
        <dbReference type="EMBL" id="MBW4657811.1"/>
    </source>
</evidence>
<comment type="subcellular location">
    <subcellularLocation>
        <location evidence="1">Membrane</location>
        <topology evidence="1">Multi-pass membrane protein</topology>
    </subcellularLocation>
</comment>
<dbReference type="AlphaFoldDB" id="A0A951Q9K6"/>
<feature type="transmembrane region" description="Helical" evidence="5">
    <location>
        <begin position="161"/>
        <end position="184"/>
    </location>
</feature>
<feature type="domain" description="Amino acid permease/ SLC12A" evidence="6">
    <location>
        <begin position="29"/>
        <end position="423"/>
    </location>
</feature>
<evidence type="ECO:0000313" key="8">
    <source>
        <dbReference type="Proteomes" id="UP000757435"/>
    </source>
</evidence>
<keyword evidence="4 5" id="KW-0472">Membrane</keyword>
<dbReference type="Pfam" id="PF00324">
    <property type="entry name" value="AA_permease"/>
    <property type="match status" value="1"/>
</dbReference>
<protein>
    <submittedName>
        <fullName evidence="7">APC family permease</fullName>
    </submittedName>
</protein>
<feature type="transmembrane region" description="Helical" evidence="5">
    <location>
        <begin position="89"/>
        <end position="116"/>
    </location>
</feature>
<dbReference type="InterPro" id="IPR004841">
    <property type="entry name" value="AA-permease/SLC12A_dom"/>
</dbReference>
<dbReference type="PANTHER" id="PTHR42770">
    <property type="entry name" value="AMINO ACID TRANSPORTER-RELATED"/>
    <property type="match status" value="1"/>
</dbReference>
<feature type="transmembrane region" description="Helical" evidence="5">
    <location>
        <begin position="367"/>
        <end position="392"/>
    </location>
</feature>
<evidence type="ECO:0000259" key="6">
    <source>
        <dbReference type="Pfam" id="PF00324"/>
    </source>
</evidence>
<evidence type="ECO:0000256" key="1">
    <source>
        <dbReference type="ARBA" id="ARBA00004141"/>
    </source>
</evidence>
<dbReference type="GO" id="GO:0016020">
    <property type="term" value="C:membrane"/>
    <property type="evidence" value="ECO:0007669"/>
    <property type="project" value="UniProtKB-SubCell"/>
</dbReference>
<feature type="transmembrane region" description="Helical" evidence="5">
    <location>
        <begin position="340"/>
        <end position="361"/>
    </location>
</feature>
<evidence type="ECO:0000256" key="3">
    <source>
        <dbReference type="ARBA" id="ARBA00022989"/>
    </source>
</evidence>
<keyword evidence="2 5" id="KW-0812">Transmembrane</keyword>
<feature type="transmembrane region" description="Helical" evidence="5">
    <location>
        <begin position="26"/>
        <end position="48"/>
    </location>
</feature>
<gene>
    <name evidence="7" type="ORF">KME15_03995</name>
</gene>
<dbReference type="PIRSF" id="PIRSF006060">
    <property type="entry name" value="AA_transporter"/>
    <property type="match status" value="1"/>
</dbReference>
<feature type="transmembrane region" description="Helical" evidence="5">
    <location>
        <begin position="432"/>
        <end position="451"/>
    </location>
</feature>
<dbReference type="Proteomes" id="UP000757435">
    <property type="component" value="Unassembled WGS sequence"/>
</dbReference>
<feature type="transmembrane region" description="Helical" evidence="5">
    <location>
        <begin position="239"/>
        <end position="259"/>
    </location>
</feature>
<feature type="transmembrane region" description="Helical" evidence="5">
    <location>
        <begin position="54"/>
        <end position="77"/>
    </location>
</feature>
<feature type="transmembrane region" description="Helical" evidence="5">
    <location>
        <begin position="279"/>
        <end position="306"/>
    </location>
</feature>